<feature type="region of interest" description="Disordered" evidence="1">
    <location>
        <begin position="45"/>
        <end position="87"/>
    </location>
</feature>
<accession>A0ABM5G032</accession>
<name>A0ABM5G032_9SAUR</name>
<gene>
    <name evidence="3" type="primary">LOC110087234</name>
</gene>
<evidence type="ECO:0000313" key="3">
    <source>
        <dbReference type="RefSeq" id="XP_072851015.1"/>
    </source>
</evidence>
<organism evidence="2 3">
    <name type="scientific">Pogona vitticeps</name>
    <name type="common">central bearded dragon</name>
    <dbReference type="NCBI Taxonomy" id="103695"/>
    <lineage>
        <taxon>Eukaryota</taxon>
        <taxon>Metazoa</taxon>
        <taxon>Chordata</taxon>
        <taxon>Craniata</taxon>
        <taxon>Vertebrata</taxon>
        <taxon>Euteleostomi</taxon>
        <taxon>Lepidosauria</taxon>
        <taxon>Squamata</taxon>
        <taxon>Bifurcata</taxon>
        <taxon>Unidentata</taxon>
        <taxon>Episquamata</taxon>
        <taxon>Toxicofera</taxon>
        <taxon>Iguania</taxon>
        <taxon>Acrodonta</taxon>
        <taxon>Agamidae</taxon>
        <taxon>Amphibolurinae</taxon>
        <taxon>Pogona</taxon>
    </lineage>
</organism>
<dbReference type="Proteomes" id="UP001652642">
    <property type="component" value="Chromosome 3"/>
</dbReference>
<proteinExistence type="predicted"/>
<dbReference type="RefSeq" id="XP_072851015.1">
    <property type="nucleotide sequence ID" value="XM_072994914.1"/>
</dbReference>
<evidence type="ECO:0000313" key="2">
    <source>
        <dbReference type="Proteomes" id="UP001652642"/>
    </source>
</evidence>
<evidence type="ECO:0000256" key="1">
    <source>
        <dbReference type="SAM" id="MobiDB-lite"/>
    </source>
</evidence>
<protein>
    <submittedName>
        <fullName evidence="3">Uncharacterized protein isoform X1</fullName>
    </submittedName>
</protein>
<sequence>MRQMFSLSRMFSWHQSFTISAPWKKGKNTSDSKVVLTNMKVISNEKSEGLGQCPPTTSESPEKPGPPESSTLLDLQATPQTPEETEHFATCSGMPTIALKDQVPRLDTYESEDSAVVLPEGANLPSTLLGSGKNFVLHSRDSSCDSGVLSASSSPAADHIKTGKDPVEARHYVSDCKEPAELCTGHFGALQMSALSLDEDTDCREAKHSEQSFFGGSQGECSQDKISEEEIHPSCFSTLPVEEKSLRDNYRNNSLEELPLQGQPLRKHSTSDSLDEYMDACCRLSKVNEGNTKTYSSGLGYLEHICQLIEKIGQLQEQNLKLQKEICSLQKEQKTNQLKEEYFLQHCSCGAASFLLSSYQEAKNSFPGWNTRPHSLLAQNGIISDLSVIPETGGNNERSSKRWIPRFTGTENGRHMDDLRWTSRYSAHWNALTSFQCVSMGFFVSLDVFALQRFRWNKLTSSSEAPLYLKTMNNE</sequence>
<dbReference type="GeneID" id="110087234"/>
<keyword evidence="2" id="KW-1185">Reference proteome</keyword>
<reference evidence="3" key="1">
    <citation type="submission" date="2025-08" db="UniProtKB">
        <authorList>
            <consortium name="RefSeq"/>
        </authorList>
    </citation>
    <scope>IDENTIFICATION</scope>
</reference>